<evidence type="ECO:0008006" key="3">
    <source>
        <dbReference type="Google" id="ProtNLM"/>
    </source>
</evidence>
<evidence type="ECO:0000313" key="1">
    <source>
        <dbReference type="EMBL" id="CAI06280.1"/>
    </source>
</evidence>
<dbReference type="InterPro" id="IPR011008">
    <property type="entry name" value="Dimeric_a/b-barrel"/>
</dbReference>
<dbReference type="SUPFAM" id="SSF54909">
    <property type="entry name" value="Dimeric alpha+beta barrel"/>
    <property type="match status" value="1"/>
</dbReference>
<keyword evidence="2" id="KW-1185">Reference proteome</keyword>
<dbReference type="STRING" id="76114.ebA305"/>
<name>Q5P8S9_AROAE</name>
<evidence type="ECO:0000313" key="2">
    <source>
        <dbReference type="Proteomes" id="UP000006552"/>
    </source>
</evidence>
<accession>Q5P8S9</accession>
<sequence length="105" mass="11966">MITTIVEYKLPSALTRGEILEKFKAAQEKFIHTKGLLKKYFCYNSSDATGTSVYLWESLSCAEAFFTSEMLHAFEKTFGCRPEVRHVDTLMTIDNVTDEVSVFHA</sequence>
<protein>
    <recommendedName>
        <fullName evidence="3">ABM domain-containing protein</fullName>
    </recommendedName>
</protein>
<dbReference type="OrthoDB" id="3871007at2"/>
<reference evidence="1 2" key="1">
    <citation type="journal article" date="2005" name="Arch. Microbiol.">
        <title>The genome sequence of an anaerobic aromatic-degrading denitrifying bacterium, strain EbN1.</title>
        <authorList>
            <person name="Rabus R."/>
            <person name="Kube M."/>
            <person name="Heider J."/>
            <person name="Beck A."/>
            <person name="Heitmann K."/>
            <person name="Widdel F."/>
            <person name="Reinhardt R."/>
        </authorList>
    </citation>
    <scope>NUCLEOTIDE SEQUENCE [LARGE SCALE GENOMIC DNA]</scope>
    <source>
        <strain evidence="1 2">EbN1</strain>
    </source>
</reference>
<dbReference type="HOGENOM" id="CLU_148511_0_0_4"/>
<gene>
    <name evidence="1" type="ORF">ebA305</name>
</gene>
<proteinExistence type="predicted"/>
<dbReference type="EMBL" id="CR555306">
    <property type="protein sequence ID" value="CAI06280.1"/>
    <property type="molecule type" value="Genomic_DNA"/>
</dbReference>
<organism evidence="1 2">
    <name type="scientific">Aromatoleum aromaticum (strain DSM 19018 / LMG 30748 / EbN1)</name>
    <name type="common">Azoarcus sp. (strain EbN1)</name>
    <dbReference type="NCBI Taxonomy" id="76114"/>
    <lineage>
        <taxon>Bacteria</taxon>
        <taxon>Pseudomonadati</taxon>
        <taxon>Pseudomonadota</taxon>
        <taxon>Betaproteobacteria</taxon>
        <taxon>Rhodocyclales</taxon>
        <taxon>Rhodocyclaceae</taxon>
        <taxon>Aromatoleum</taxon>
    </lineage>
</organism>
<dbReference type="Proteomes" id="UP000006552">
    <property type="component" value="Chromosome"/>
</dbReference>
<dbReference type="AlphaFoldDB" id="Q5P8S9"/>
<dbReference type="Gene3D" id="3.30.70.100">
    <property type="match status" value="1"/>
</dbReference>
<dbReference type="KEGG" id="eba:ebA305"/>
<dbReference type="eggNOG" id="COG2329">
    <property type="taxonomic scope" value="Bacteria"/>
</dbReference>
<dbReference type="RefSeq" id="WP_011236017.1">
    <property type="nucleotide sequence ID" value="NC_006513.1"/>
</dbReference>